<proteinExistence type="inferred from homology"/>
<dbReference type="InterPro" id="IPR005841">
    <property type="entry name" value="Alpha-D-phosphohexomutase_SF"/>
</dbReference>
<comment type="similarity">
    <text evidence="2 7">Belongs to the phosphohexose mutase family.</text>
</comment>
<evidence type="ECO:0000313" key="11">
    <source>
        <dbReference type="EMBL" id="SFE28663.1"/>
    </source>
</evidence>
<protein>
    <submittedName>
        <fullName evidence="11">Phosphomannomutase</fullName>
    </submittedName>
</protein>
<evidence type="ECO:0000256" key="4">
    <source>
        <dbReference type="ARBA" id="ARBA00022723"/>
    </source>
</evidence>
<dbReference type="PRINTS" id="PR00509">
    <property type="entry name" value="PGMPMM"/>
</dbReference>
<dbReference type="InterPro" id="IPR005844">
    <property type="entry name" value="A-D-PHexomutase_a/b/a-I"/>
</dbReference>
<dbReference type="RefSeq" id="WP_092928258.1">
    <property type="nucleotide sequence ID" value="NZ_FOMZ01000010.1"/>
</dbReference>
<accession>A0A1I1ZDS5</accession>
<dbReference type="EMBL" id="FOMZ01000010">
    <property type="protein sequence ID" value="SFE28663.1"/>
    <property type="molecule type" value="Genomic_DNA"/>
</dbReference>
<evidence type="ECO:0000256" key="1">
    <source>
        <dbReference type="ARBA" id="ARBA00001946"/>
    </source>
</evidence>
<keyword evidence="5 7" id="KW-0460">Magnesium</keyword>
<keyword evidence="3" id="KW-0597">Phosphoprotein</keyword>
<dbReference type="GO" id="GO:0005975">
    <property type="term" value="P:carbohydrate metabolic process"/>
    <property type="evidence" value="ECO:0007669"/>
    <property type="project" value="InterPro"/>
</dbReference>
<dbReference type="Pfam" id="PF02878">
    <property type="entry name" value="PGM_PMM_I"/>
    <property type="match status" value="1"/>
</dbReference>
<evidence type="ECO:0000259" key="10">
    <source>
        <dbReference type="Pfam" id="PF02880"/>
    </source>
</evidence>
<dbReference type="SUPFAM" id="SSF55957">
    <property type="entry name" value="Phosphoglucomutase, C-terminal domain"/>
    <property type="match status" value="1"/>
</dbReference>
<dbReference type="SUPFAM" id="SSF53738">
    <property type="entry name" value="Phosphoglucomutase, first 3 domains"/>
    <property type="match status" value="3"/>
</dbReference>
<dbReference type="InterPro" id="IPR016066">
    <property type="entry name" value="A-D-PHexomutase_CS"/>
</dbReference>
<name>A0A1I1ZDS5_9ACTN</name>
<evidence type="ECO:0000256" key="6">
    <source>
        <dbReference type="ARBA" id="ARBA00023235"/>
    </source>
</evidence>
<dbReference type="AlphaFoldDB" id="A0A1I1ZDS5"/>
<dbReference type="GO" id="GO:0006166">
    <property type="term" value="P:purine ribonucleoside salvage"/>
    <property type="evidence" value="ECO:0007669"/>
    <property type="project" value="TreeGrafter"/>
</dbReference>
<evidence type="ECO:0000259" key="8">
    <source>
        <dbReference type="Pfam" id="PF02878"/>
    </source>
</evidence>
<keyword evidence="12" id="KW-1185">Reference proteome</keyword>
<dbReference type="PANTHER" id="PTHR45745">
    <property type="entry name" value="PHOSPHOMANNOMUTASE 45A"/>
    <property type="match status" value="1"/>
</dbReference>
<evidence type="ECO:0000256" key="3">
    <source>
        <dbReference type="ARBA" id="ARBA00022553"/>
    </source>
</evidence>
<dbReference type="InterPro" id="IPR016055">
    <property type="entry name" value="A-D-PHexomutase_a/b/a-I/II/III"/>
</dbReference>
<comment type="cofactor">
    <cofactor evidence="1">
        <name>Mg(2+)</name>
        <dbReference type="ChEBI" id="CHEBI:18420"/>
    </cofactor>
</comment>
<evidence type="ECO:0000256" key="7">
    <source>
        <dbReference type="RuleBase" id="RU004326"/>
    </source>
</evidence>
<evidence type="ECO:0000313" key="12">
    <source>
        <dbReference type="Proteomes" id="UP000198716"/>
    </source>
</evidence>
<dbReference type="GO" id="GO:0008973">
    <property type="term" value="F:phosphopentomutase activity"/>
    <property type="evidence" value="ECO:0007669"/>
    <property type="project" value="TreeGrafter"/>
</dbReference>
<dbReference type="InterPro" id="IPR005845">
    <property type="entry name" value="A-D-PHexomutase_a/b/a-II"/>
</dbReference>
<dbReference type="PANTHER" id="PTHR45745:SF1">
    <property type="entry name" value="PHOSPHOGLUCOMUTASE 2B-RELATED"/>
    <property type="match status" value="1"/>
</dbReference>
<sequence>MSRERRVLEAAREWLAGEVDEADHAELSELTRRAVNGDSDAASDLADRVAGSPAFGTAGIRASLRAGPNGMNRAVVIRTTAGLAGWLRRRGTVGTVVVGHDARHGSRRFAVDAADVLCAAGFEVRVLPEPLPTPVLARATRALGAVAGVQLTASHNPPTDNGYKVYLAGGDPLAAPYDAEIEGAISEVGAAATVPRERGWHHYERALPEYLERVAELVGDGAGGLRVAVTALHGVGAEPLERALRNAGFTDTHFVAAQRRPDPDFPTVDFPNPEEPGATDAVLELARDIDADLAVALDPDADRCALGVPTREGGWRMLRGDETGVLLGDHVLSTMDREVDPDPLVATTIVSSSMLESVARAHGARYDETLTGFKWLMRAGDGSGGGLVYAYEEALGHCVDPDHVRDKDGIATAVLACDLAATLARDGTTLSERLAELEIEHGVHETEQITVRMTDPGTRAETMRLLRRNPPTELAGTPMETRDLLPEADVLILRDAGDEKSGRPRVVIRPSGTEPKLKCYLQTIVPVEGPESTEGSERVSGLTAARGRARELLAALTSEVRSLVGS</sequence>
<dbReference type="CDD" id="cd05799">
    <property type="entry name" value="PGM2"/>
    <property type="match status" value="1"/>
</dbReference>
<dbReference type="Pfam" id="PF02879">
    <property type="entry name" value="PGM_PMM_II"/>
    <property type="match status" value="1"/>
</dbReference>
<dbReference type="Gene3D" id="3.40.120.10">
    <property type="entry name" value="Alpha-D-Glucose-1,6-Bisphosphate, subunit A, domain 3"/>
    <property type="match status" value="3"/>
</dbReference>
<feature type="domain" description="Alpha-D-phosphohexomutase alpha/beta/alpha" evidence="9">
    <location>
        <begin position="209"/>
        <end position="306"/>
    </location>
</feature>
<feature type="domain" description="Alpha-D-phosphohexomutase alpha/beta/alpha" evidence="10">
    <location>
        <begin position="320"/>
        <end position="436"/>
    </location>
</feature>
<gene>
    <name evidence="11" type="ORF">SAMN04487819_110153</name>
</gene>
<organism evidence="11 12">
    <name type="scientific">Actinopolyspora alba</name>
    <dbReference type="NCBI Taxonomy" id="673379"/>
    <lineage>
        <taxon>Bacteria</taxon>
        <taxon>Bacillati</taxon>
        <taxon>Actinomycetota</taxon>
        <taxon>Actinomycetes</taxon>
        <taxon>Actinopolysporales</taxon>
        <taxon>Actinopolysporaceae</taxon>
        <taxon>Actinopolyspora</taxon>
        <taxon>Actinopolyspora alba group</taxon>
    </lineage>
</organism>
<dbReference type="Proteomes" id="UP000198716">
    <property type="component" value="Unassembled WGS sequence"/>
</dbReference>
<reference evidence="12" key="1">
    <citation type="submission" date="2016-10" db="EMBL/GenBank/DDBJ databases">
        <authorList>
            <person name="Varghese N."/>
            <person name="Submissions S."/>
        </authorList>
    </citation>
    <scope>NUCLEOTIDE SEQUENCE [LARGE SCALE GENOMIC DNA]</scope>
    <source>
        <strain evidence="12">DSM 45004</strain>
    </source>
</reference>
<dbReference type="InterPro" id="IPR036900">
    <property type="entry name" value="A-D-PHexomutase_C_sf"/>
</dbReference>
<dbReference type="PROSITE" id="PS00710">
    <property type="entry name" value="PGM_PMM"/>
    <property type="match status" value="1"/>
</dbReference>
<keyword evidence="6" id="KW-0413">Isomerase</keyword>
<keyword evidence="4 7" id="KW-0479">Metal-binding</keyword>
<dbReference type="GO" id="GO:0000287">
    <property type="term" value="F:magnesium ion binding"/>
    <property type="evidence" value="ECO:0007669"/>
    <property type="project" value="InterPro"/>
</dbReference>
<evidence type="ECO:0000256" key="2">
    <source>
        <dbReference type="ARBA" id="ARBA00010231"/>
    </source>
</evidence>
<evidence type="ECO:0000256" key="5">
    <source>
        <dbReference type="ARBA" id="ARBA00022842"/>
    </source>
</evidence>
<dbReference type="InterPro" id="IPR005846">
    <property type="entry name" value="A-D-PHexomutase_a/b/a-III"/>
</dbReference>
<evidence type="ECO:0000259" key="9">
    <source>
        <dbReference type="Pfam" id="PF02879"/>
    </source>
</evidence>
<dbReference type="Pfam" id="PF02880">
    <property type="entry name" value="PGM_PMM_III"/>
    <property type="match status" value="1"/>
</dbReference>
<feature type="domain" description="Alpha-D-phosphohexomutase alpha/beta/alpha" evidence="8">
    <location>
        <begin position="54"/>
        <end position="187"/>
    </location>
</feature>